<dbReference type="SUPFAM" id="SSF81324">
    <property type="entry name" value="Voltage-gated potassium channels"/>
    <property type="match status" value="1"/>
</dbReference>
<dbReference type="InterPro" id="IPR027359">
    <property type="entry name" value="Volt_channel_dom_sf"/>
</dbReference>
<feature type="domain" description="RCK N-terminal" evidence="19">
    <location>
        <begin position="793"/>
        <end position="937"/>
    </location>
</feature>
<dbReference type="PRINTS" id="PR00169">
    <property type="entry name" value="KCHANNEL"/>
</dbReference>
<dbReference type="PANTHER" id="PTHR10027:SF33">
    <property type="entry name" value="CALCIUM-ACTIVATED POTASSIUM CHANNEL SUBUNIT ALPHA-1-RELATED"/>
    <property type="match status" value="1"/>
</dbReference>
<dbReference type="EMBL" id="OUUW01000005">
    <property type="protein sequence ID" value="SPP81291.1"/>
    <property type="molecule type" value="Genomic_DNA"/>
</dbReference>
<organism evidence="20 21">
    <name type="scientific">Drosophila guanche</name>
    <name type="common">Fruit fly</name>
    <dbReference type="NCBI Taxonomy" id="7266"/>
    <lineage>
        <taxon>Eukaryota</taxon>
        <taxon>Metazoa</taxon>
        <taxon>Ecdysozoa</taxon>
        <taxon>Arthropoda</taxon>
        <taxon>Hexapoda</taxon>
        <taxon>Insecta</taxon>
        <taxon>Pterygota</taxon>
        <taxon>Neoptera</taxon>
        <taxon>Endopterygota</taxon>
        <taxon>Diptera</taxon>
        <taxon>Brachycera</taxon>
        <taxon>Muscomorpha</taxon>
        <taxon>Ephydroidea</taxon>
        <taxon>Drosophilidae</taxon>
        <taxon>Drosophila</taxon>
        <taxon>Sophophora</taxon>
    </lineage>
</organism>
<keyword evidence="13 20" id="KW-0407">Ion channel</keyword>
<gene>
    <name evidence="20" type="ORF">DGUA_6G006303</name>
</gene>
<reference evidence="21" key="1">
    <citation type="submission" date="2018-01" db="EMBL/GenBank/DDBJ databases">
        <authorList>
            <person name="Alioto T."/>
            <person name="Alioto T."/>
        </authorList>
    </citation>
    <scope>NUCLEOTIDE SEQUENCE [LARGE SCALE GENOMIC DNA]</scope>
</reference>
<evidence type="ECO:0000256" key="8">
    <source>
        <dbReference type="ARBA" id="ARBA00022882"/>
    </source>
</evidence>
<dbReference type="AlphaFoldDB" id="A0A3B0K8E4"/>
<dbReference type="Gene3D" id="1.20.120.350">
    <property type="entry name" value="Voltage-gated potassium channels. Chain C"/>
    <property type="match status" value="1"/>
</dbReference>
<dbReference type="InterPro" id="IPR048735">
    <property type="entry name" value="Slowpoke-like_C"/>
</dbReference>
<keyword evidence="11" id="KW-0406">Ion transport</keyword>
<feature type="domain" description="RCK N-terminal" evidence="19">
    <location>
        <begin position="339"/>
        <end position="481"/>
    </location>
</feature>
<keyword evidence="3" id="KW-0633">Potassium transport</keyword>
<dbReference type="GO" id="GO:0045211">
    <property type="term" value="C:postsynaptic membrane"/>
    <property type="evidence" value="ECO:0007669"/>
    <property type="project" value="TreeGrafter"/>
</dbReference>
<dbReference type="GO" id="GO:0060072">
    <property type="term" value="F:large conductance calcium-activated potassium channel activity"/>
    <property type="evidence" value="ECO:0007669"/>
    <property type="project" value="TreeGrafter"/>
</dbReference>
<feature type="transmembrane region" description="Helical" evidence="18">
    <location>
        <begin position="295"/>
        <end position="313"/>
    </location>
</feature>
<dbReference type="FunFam" id="1.10.287.70:FF:000015">
    <property type="entry name" value="Calcium-activated potassium channel subunit alpha-1 isoform X7"/>
    <property type="match status" value="1"/>
</dbReference>
<evidence type="ECO:0000256" key="10">
    <source>
        <dbReference type="ARBA" id="ARBA00022989"/>
    </source>
</evidence>
<evidence type="ECO:0000256" key="15">
    <source>
        <dbReference type="ARBA" id="ARBA00031999"/>
    </source>
</evidence>
<evidence type="ECO:0000256" key="13">
    <source>
        <dbReference type="ARBA" id="ARBA00023303"/>
    </source>
</evidence>
<evidence type="ECO:0000256" key="3">
    <source>
        <dbReference type="ARBA" id="ARBA00022538"/>
    </source>
</evidence>
<proteinExistence type="inferred from homology"/>
<dbReference type="SUPFAM" id="SSF51735">
    <property type="entry name" value="NAD(P)-binding Rossmann-fold domains"/>
    <property type="match status" value="1"/>
</dbReference>
<feature type="transmembrane region" description="Helical" evidence="18">
    <location>
        <begin position="150"/>
        <end position="168"/>
    </location>
</feature>
<feature type="region of interest" description="Disordered" evidence="17">
    <location>
        <begin position="1133"/>
        <end position="1163"/>
    </location>
</feature>
<dbReference type="InterPro" id="IPR047871">
    <property type="entry name" value="K_chnl_Slo-like"/>
</dbReference>
<evidence type="ECO:0000256" key="11">
    <source>
        <dbReference type="ARBA" id="ARBA00023065"/>
    </source>
</evidence>
<evidence type="ECO:0000256" key="5">
    <source>
        <dbReference type="ARBA" id="ARBA00022692"/>
    </source>
</evidence>
<feature type="transmembrane region" description="Helical" evidence="18">
    <location>
        <begin position="32"/>
        <end position="56"/>
    </location>
</feature>
<keyword evidence="12 18" id="KW-0472">Membrane</keyword>
<dbReference type="GO" id="GO:0034702">
    <property type="term" value="C:monoatomic ion channel complex"/>
    <property type="evidence" value="ECO:0007669"/>
    <property type="project" value="UniProtKB-KW"/>
</dbReference>
<dbReference type="FunFam" id="1.20.120.350:FF:000035">
    <property type="entry name" value="Calcium-activated potassium channel slowpoke"/>
    <property type="match status" value="1"/>
</dbReference>
<dbReference type="Pfam" id="PF00520">
    <property type="entry name" value="Ion_trans"/>
    <property type="match status" value="1"/>
</dbReference>
<feature type="transmembrane region" description="Helical" evidence="18">
    <location>
        <begin position="269"/>
        <end position="288"/>
    </location>
</feature>
<keyword evidence="21" id="KW-1185">Reference proteome</keyword>
<dbReference type="GO" id="GO:0009410">
    <property type="term" value="P:response to xenobiotic stimulus"/>
    <property type="evidence" value="ECO:0007669"/>
    <property type="project" value="UniProtKB-ARBA"/>
</dbReference>
<evidence type="ECO:0000313" key="20">
    <source>
        <dbReference type="EMBL" id="SPP81291.1"/>
    </source>
</evidence>
<keyword evidence="2" id="KW-0813">Transport</keyword>
<keyword evidence="10 18" id="KW-1133">Transmembrane helix</keyword>
<keyword evidence="7" id="KW-0106">Calcium</keyword>
<comment type="subcellular location">
    <subcellularLocation>
        <location evidence="1">Membrane</location>
        <topology evidence="1">Multi-pass membrane protein</topology>
    </subcellularLocation>
</comment>
<feature type="transmembrane region" description="Helical" evidence="18">
    <location>
        <begin position="111"/>
        <end position="129"/>
    </location>
</feature>
<keyword evidence="6" id="KW-0631">Potassium channel</keyword>
<keyword evidence="5 18" id="KW-0812">Transmembrane</keyword>
<evidence type="ECO:0000256" key="14">
    <source>
        <dbReference type="ARBA" id="ARBA00029579"/>
    </source>
</evidence>
<dbReference type="Gene3D" id="3.40.50.720">
    <property type="entry name" value="NAD(P)-binding Rossmann-like Domain"/>
    <property type="match status" value="2"/>
</dbReference>
<evidence type="ECO:0000256" key="12">
    <source>
        <dbReference type="ARBA" id="ARBA00023136"/>
    </source>
</evidence>
<evidence type="ECO:0000256" key="6">
    <source>
        <dbReference type="ARBA" id="ARBA00022826"/>
    </source>
</evidence>
<dbReference type="InterPro" id="IPR005821">
    <property type="entry name" value="Ion_trans_dom"/>
</dbReference>
<feature type="compositionally biased region" description="Polar residues" evidence="17">
    <location>
        <begin position="709"/>
        <end position="739"/>
    </location>
</feature>
<protein>
    <recommendedName>
        <fullName evidence="14">BK channel</fullName>
    </recommendedName>
    <alternativeName>
        <fullName evidence="15">Maxi K channel</fullName>
    </alternativeName>
</protein>
<evidence type="ECO:0000259" key="19">
    <source>
        <dbReference type="PROSITE" id="PS51201"/>
    </source>
</evidence>
<feature type="transmembrane region" description="Helical" evidence="18">
    <location>
        <begin position="233"/>
        <end position="254"/>
    </location>
</feature>
<dbReference type="Pfam" id="PF22614">
    <property type="entry name" value="Slo-like_RCK"/>
    <property type="match status" value="2"/>
</dbReference>
<accession>A0A3B0K8E4</accession>
<evidence type="ECO:0000256" key="7">
    <source>
        <dbReference type="ARBA" id="ARBA00022837"/>
    </source>
</evidence>
<evidence type="ECO:0000256" key="9">
    <source>
        <dbReference type="ARBA" id="ARBA00022958"/>
    </source>
</evidence>
<dbReference type="PANTHER" id="PTHR10027">
    <property type="entry name" value="CALCIUM-ACTIVATED POTASSIUM CHANNEL ALPHA CHAIN"/>
    <property type="match status" value="1"/>
</dbReference>
<feature type="transmembrane region" description="Helical" evidence="18">
    <location>
        <begin position="174"/>
        <end position="197"/>
    </location>
</feature>
<dbReference type="Pfam" id="PF21014">
    <property type="entry name" value="Slowpoke_C"/>
    <property type="match status" value="1"/>
</dbReference>
<evidence type="ECO:0000313" key="21">
    <source>
        <dbReference type="Proteomes" id="UP000268350"/>
    </source>
</evidence>
<evidence type="ECO:0000256" key="16">
    <source>
        <dbReference type="ARBA" id="ARBA00060897"/>
    </source>
</evidence>
<dbReference type="GO" id="GO:0050804">
    <property type="term" value="P:modulation of chemical synaptic transmission"/>
    <property type="evidence" value="ECO:0007669"/>
    <property type="project" value="UniProtKB-ARBA"/>
</dbReference>
<sequence length="1163" mass="129190">MSGCDQSTVESLADDPTDSPFDADDCLKVRKYWCFLLSSIFTFLAGLLIVLLWRAFAFICCRKEPDLGPNDPKQKEQKASRNKQEFEGTFMTEAKDWAGELISGQTTTGRILVVLVFILSIASLIIYFVDASSEEVERCQKWSNNITQQIDLAFNIFFMVYFFIRFIAASDKLWFMLEMYSFVDYFTIPPSFVSIYLDRTWIGLRFLRALRLMTVPDILQYLNVLKTSSSIRLAQLVSIFISVWLTAAGIIHLLENSGDPLDFNNAHRLSYWTCVYFLIVTMSTVGYGDVYCETVLGRTFLVFFLLVGLAMFASSIPEIIELVGSGNKYGGELKREHGKRHIVVCGHITYESVSHFLKDFLHEDREDVDVEVVFLHRKPPDLELEGLFKRHFTTVEFFQGTIMNPIDLQRVKVHEADACLVLANKYCQDPDAEDAANIMRVISIKNYSDDIRVIIQLMQYHNKAYLLNIPSWDWKQGDDVICLAELKLGFIAQSCLAPGFSTMMANLFAMRSFKTSPDMQSWTNDYLRGTGMEMYTETLSPTFIGIPFAQATELCFSKLKLLLLAIEIKGAEEGVDSKISINPRGAKIQANTQGFFIAQSADEVKRAWFYCKACHEDIKDETLIKKCKCKNLATFRKGVRAVQMVGRASDITRDREDTNLLNRNVRRPNGTGNGTGAMHHMNNTAAAAAAAAAAGKQVNKVKPTVNVSRQVEGQVISPSQYNRPTSRSSGTGTQNQNGGVSLPAGIADDQSKDFDFEKTEMKYDSTGMFHWSPAKSLEDCILDRNQAAMTVLNGHVVVCLFADPDSPLIGLRNLVMPLRASNFHYHELKHVVIVGSVDYIRREWKMLQNLPKISVLNGSPLSRADLRAVNVNLCDMCCILSAKVPSNDDPTLADKEAILASLNIKAMTFDDTIGVLSQRGPEFDNLSATAGSPIVLQRRGSVYGANVPMITELVNDSNVQFLDQDDDDDPDTELYLTQPFACGTAFAVSVLDSLMSTTYFNQNALTLIRSLITGGATPELELILAEGAGLRGGYSTVESLSNRDRCRVGQISLYDGPLAQFGECGKYGDLFVAALKSYGMLCIGLYRFRDTSSSCDASSKRYVITNPPDDFSLLPTDQVFVLMQFDPGLEYKPPAVRAPAGGRGTNTQGSGVGGGGSNKDDNS</sequence>
<dbReference type="Gene3D" id="1.10.287.70">
    <property type="match status" value="1"/>
</dbReference>
<evidence type="ECO:0000256" key="2">
    <source>
        <dbReference type="ARBA" id="ARBA00022448"/>
    </source>
</evidence>
<keyword evidence="8" id="KW-0851">Voltage-gated channel</keyword>
<name>A0A3B0K8E4_DROGU</name>
<dbReference type="InterPro" id="IPR003148">
    <property type="entry name" value="RCK_N"/>
</dbReference>
<dbReference type="InterPro" id="IPR036291">
    <property type="entry name" value="NAD(P)-bd_dom_sf"/>
</dbReference>
<evidence type="ECO:0000256" key="1">
    <source>
        <dbReference type="ARBA" id="ARBA00004141"/>
    </source>
</evidence>
<keyword evidence="9" id="KW-0630">Potassium</keyword>
<evidence type="ECO:0000256" key="4">
    <source>
        <dbReference type="ARBA" id="ARBA00022553"/>
    </source>
</evidence>
<comment type="similarity">
    <text evidence="16">Belongs to the potassium channel family. Calcium-activated (TC 1.A.1.3) subfamily. Slo sub-subfamily.</text>
</comment>
<dbReference type="PRINTS" id="PR01449">
    <property type="entry name" value="BKCHANNELA"/>
</dbReference>
<evidence type="ECO:0000256" key="18">
    <source>
        <dbReference type="SAM" id="Phobius"/>
    </source>
</evidence>
<dbReference type="InterPro" id="IPR003929">
    <property type="entry name" value="K_chnl_BK_asu"/>
</dbReference>
<feature type="region of interest" description="Disordered" evidence="17">
    <location>
        <begin position="709"/>
        <end position="748"/>
    </location>
</feature>
<evidence type="ECO:0000256" key="17">
    <source>
        <dbReference type="SAM" id="MobiDB-lite"/>
    </source>
</evidence>
<keyword evidence="4" id="KW-0597">Phosphoprotein</keyword>
<dbReference type="Proteomes" id="UP000268350">
    <property type="component" value="Unassembled WGS sequence"/>
</dbReference>
<dbReference type="PROSITE" id="PS51201">
    <property type="entry name" value="RCK_N"/>
    <property type="match status" value="2"/>
</dbReference>
<dbReference type="Pfam" id="PF03493">
    <property type="entry name" value="BK_channel_a"/>
    <property type="match status" value="1"/>
</dbReference>
<dbReference type="OrthoDB" id="10035564at2759"/>
<dbReference type="FunFam" id="3.40.50.720:FF:001832">
    <property type="entry name" value="Calcium-activated potassium channel slowpoke-like Protein"/>
    <property type="match status" value="1"/>
</dbReference>